<feature type="transmembrane region" description="Helical" evidence="7">
    <location>
        <begin position="135"/>
        <end position="161"/>
    </location>
</feature>
<accession>A0A3N4INU9</accession>
<feature type="region of interest" description="Disordered" evidence="6">
    <location>
        <begin position="332"/>
        <end position="356"/>
    </location>
</feature>
<keyword evidence="2 7" id="KW-0812">Transmembrane</keyword>
<sequence>MGKITPLGALMFEIVGYLFCVLIMVVRIVTRAWYTYGDKTRAQNASDILVLVGFFLISFGTIPAIWKNAVQVMLANDPMTMRNIGLPWTKVPWMLKLMTLETLTAAAALWVLKAALLAMVWDIKEHLDKYARRCLYYSTLYLVLAFIPITIAGLVTCVPFSRQWTIGTELCSIVNYQNLLLILVGIAIADFLIVCILPLLLIRPVRKSLPKSVTSAMTFCYCLFIVALGCAIARTMMMREYSKSADLVVVMEVHKISVVELLTMIQLSIALLTTCAPQMRAFWGGERDRRQGEFLGMLPKDVKQLIIFQSVDGGIDLRGMTTTVVTTETVETVEPATRTSSRTDSTDSDSPVFKSNRNVRDNVAMVTYGPDVTEEGRIAAKKAAGVDWAV</sequence>
<dbReference type="AlphaFoldDB" id="A0A3N4INU9"/>
<evidence type="ECO:0000256" key="7">
    <source>
        <dbReference type="SAM" id="Phobius"/>
    </source>
</evidence>
<protein>
    <recommendedName>
        <fullName evidence="8">Rhodopsin domain-containing protein</fullName>
    </recommendedName>
</protein>
<evidence type="ECO:0000259" key="8">
    <source>
        <dbReference type="Pfam" id="PF20684"/>
    </source>
</evidence>
<evidence type="ECO:0000256" key="6">
    <source>
        <dbReference type="SAM" id="MobiDB-lite"/>
    </source>
</evidence>
<feature type="transmembrane region" description="Helical" evidence="7">
    <location>
        <begin position="181"/>
        <end position="201"/>
    </location>
</feature>
<name>A0A3N4INU9_ASCIM</name>
<evidence type="ECO:0000256" key="1">
    <source>
        <dbReference type="ARBA" id="ARBA00004141"/>
    </source>
</evidence>
<dbReference type="GO" id="GO:0016020">
    <property type="term" value="C:membrane"/>
    <property type="evidence" value="ECO:0007669"/>
    <property type="project" value="UniProtKB-SubCell"/>
</dbReference>
<feature type="transmembrane region" description="Helical" evidence="7">
    <location>
        <begin position="14"/>
        <end position="36"/>
    </location>
</feature>
<evidence type="ECO:0000256" key="3">
    <source>
        <dbReference type="ARBA" id="ARBA00022989"/>
    </source>
</evidence>
<dbReference type="InterPro" id="IPR049326">
    <property type="entry name" value="Rhodopsin_dom_fungi"/>
</dbReference>
<gene>
    <name evidence="9" type="ORF">BJ508DRAFT_320827</name>
</gene>
<feature type="transmembrane region" description="Helical" evidence="7">
    <location>
        <begin position="48"/>
        <end position="66"/>
    </location>
</feature>
<comment type="subcellular location">
    <subcellularLocation>
        <location evidence="1">Membrane</location>
        <topology evidence="1">Multi-pass membrane protein</topology>
    </subcellularLocation>
</comment>
<dbReference type="Proteomes" id="UP000275078">
    <property type="component" value="Unassembled WGS sequence"/>
</dbReference>
<dbReference type="EMBL" id="ML119646">
    <property type="protein sequence ID" value="RPA87842.1"/>
    <property type="molecule type" value="Genomic_DNA"/>
</dbReference>
<keyword evidence="10" id="KW-1185">Reference proteome</keyword>
<keyword evidence="4 7" id="KW-0472">Membrane</keyword>
<dbReference type="PANTHER" id="PTHR33048:SF19">
    <property type="entry name" value="MEMBRANE PROTEIN PTH11-LIKE, PUTATIVE (AFU_ORTHOLOGUE AFUA_1G14080)-RELATED"/>
    <property type="match status" value="1"/>
</dbReference>
<evidence type="ECO:0000256" key="2">
    <source>
        <dbReference type="ARBA" id="ARBA00022692"/>
    </source>
</evidence>
<evidence type="ECO:0000256" key="4">
    <source>
        <dbReference type="ARBA" id="ARBA00023136"/>
    </source>
</evidence>
<keyword evidence="3 7" id="KW-1133">Transmembrane helix</keyword>
<dbReference type="Pfam" id="PF20684">
    <property type="entry name" value="Fung_rhodopsin"/>
    <property type="match status" value="1"/>
</dbReference>
<proteinExistence type="inferred from homology"/>
<comment type="similarity">
    <text evidence="5">Belongs to the SAT4 family.</text>
</comment>
<evidence type="ECO:0000313" key="9">
    <source>
        <dbReference type="EMBL" id="RPA87842.1"/>
    </source>
</evidence>
<organism evidence="9 10">
    <name type="scientific">Ascobolus immersus RN42</name>
    <dbReference type="NCBI Taxonomy" id="1160509"/>
    <lineage>
        <taxon>Eukaryota</taxon>
        <taxon>Fungi</taxon>
        <taxon>Dikarya</taxon>
        <taxon>Ascomycota</taxon>
        <taxon>Pezizomycotina</taxon>
        <taxon>Pezizomycetes</taxon>
        <taxon>Pezizales</taxon>
        <taxon>Ascobolaceae</taxon>
        <taxon>Ascobolus</taxon>
    </lineage>
</organism>
<feature type="domain" description="Rhodopsin" evidence="8">
    <location>
        <begin position="78"/>
        <end position="282"/>
    </location>
</feature>
<feature type="transmembrane region" description="Helical" evidence="7">
    <location>
        <begin position="213"/>
        <end position="236"/>
    </location>
</feature>
<dbReference type="InterPro" id="IPR052337">
    <property type="entry name" value="SAT4-like"/>
</dbReference>
<feature type="transmembrane region" description="Helical" evidence="7">
    <location>
        <begin position="103"/>
        <end position="123"/>
    </location>
</feature>
<dbReference type="PANTHER" id="PTHR33048">
    <property type="entry name" value="PTH11-LIKE INTEGRAL MEMBRANE PROTEIN (AFU_ORTHOLOGUE AFUA_5G11245)"/>
    <property type="match status" value="1"/>
</dbReference>
<evidence type="ECO:0000313" key="10">
    <source>
        <dbReference type="Proteomes" id="UP000275078"/>
    </source>
</evidence>
<evidence type="ECO:0000256" key="5">
    <source>
        <dbReference type="ARBA" id="ARBA00038359"/>
    </source>
</evidence>
<feature type="compositionally biased region" description="Low complexity" evidence="6">
    <location>
        <begin position="332"/>
        <end position="343"/>
    </location>
</feature>
<reference evidence="9 10" key="1">
    <citation type="journal article" date="2018" name="Nat. Ecol. Evol.">
        <title>Pezizomycetes genomes reveal the molecular basis of ectomycorrhizal truffle lifestyle.</title>
        <authorList>
            <person name="Murat C."/>
            <person name="Payen T."/>
            <person name="Noel B."/>
            <person name="Kuo A."/>
            <person name="Morin E."/>
            <person name="Chen J."/>
            <person name="Kohler A."/>
            <person name="Krizsan K."/>
            <person name="Balestrini R."/>
            <person name="Da Silva C."/>
            <person name="Montanini B."/>
            <person name="Hainaut M."/>
            <person name="Levati E."/>
            <person name="Barry K.W."/>
            <person name="Belfiori B."/>
            <person name="Cichocki N."/>
            <person name="Clum A."/>
            <person name="Dockter R.B."/>
            <person name="Fauchery L."/>
            <person name="Guy J."/>
            <person name="Iotti M."/>
            <person name="Le Tacon F."/>
            <person name="Lindquist E.A."/>
            <person name="Lipzen A."/>
            <person name="Malagnac F."/>
            <person name="Mello A."/>
            <person name="Molinier V."/>
            <person name="Miyauchi S."/>
            <person name="Poulain J."/>
            <person name="Riccioni C."/>
            <person name="Rubini A."/>
            <person name="Sitrit Y."/>
            <person name="Splivallo R."/>
            <person name="Traeger S."/>
            <person name="Wang M."/>
            <person name="Zifcakova L."/>
            <person name="Wipf D."/>
            <person name="Zambonelli A."/>
            <person name="Paolocci F."/>
            <person name="Nowrousian M."/>
            <person name="Ottonello S."/>
            <person name="Baldrian P."/>
            <person name="Spatafora J.W."/>
            <person name="Henrissat B."/>
            <person name="Nagy L.G."/>
            <person name="Aury J.M."/>
            <person name="Wincker P."/>
            <person name="Grigoriev I.V."/>
            <person name="Bonfante P."/>
            <person name="Martin F.M."/>
        </authorList>
    </citation>
    <scope>NUCLEOTIDE SEQUENCE [LARGE SCALE GENOMIC DNA]</scope>
    <source>
        <strain evidence="9 10">RN42</strain>
    </source>
</reference>